<dbReference type="Proteomes" id="UP001205867">
    <property type="component" value="Unassembled WGS sequence"/>
</dbReference>
<protein>
    <submittedName>
        <fullName evidence="1">Uncharacterized protein</fullName>
    </submittedName>
</protein>
<gene>
    <name evidence="1" type="ORF">M3A82_011690</name>
</gene>
<sequence length="145" mass="14847">MSTPTPTGPTPTPPGGELLPLISLAVEHVFDTLGRQSVFAPTILAVASDGQRGMWEHPDLEPEQAAATVAKISPRPTRAVAVFDGEIETADGPRPAVAVEAFDAAALASTRMVFPYLPGVAAAGIAARVDGDPQVVANGPNPLFG</sequence>
<organism evidence="1 2">
    <name type="scientific">Micrococcus luteus</name>
    <name type="common">Micrococcus lysodeikticus</name>
    <dbReference type="NCBI Taxonomy" id="1270"/>
    <lineage>
        <taxon>Bacteria</taxon>
        <taxon>Bacillati</taxon>
        <taxon>Actinomycetota</taxon>
        <taxon>Actinomycetes</taxon>
        <taxon>Micrococcales</taxon>
        <taxon>Micrococcaceae</taxon>
        <taxon>Micrococcus</taxon>
    </lineage>
</organism>
<reference evidence="1" key="1">
    <citation type="submission" date="2023-06" db="EMBL/GenBank/DDBJ databases">
        <title>lsaBGC provides a comprehensive framework for evolutionary analysis of biosynthetic gene clusters within focal taxa.</title>
        <authorList>
            <person name="Salamzade R."/>
            <person name="Sandstrom S."/>
            <person name="Kalan L.R."/>
        </authorList>
    </citation>
    <scope>NUCLEOTIDE SEQUENCE</scope>
    <source>
        <strain evidence="1">P3-SID899</strain>
    </source>
</reference>
<evidence type="ECO:0000313" key="1">
    <source>
        <dbReference type="EMBL" id="MCV7629988.1"/>
    </source>
</evidence>
<proteinExistence type="predicted"/>
<dbReference type="EMBL" id="JALXKZ020000050">
    <property type="protein sequence ID" value="MCV7629988.1"/>
    <property type="molecule type" value="Genomic_DNA"/>
</dbReference>
<dbReference type="AlphaFoldDB" id="A0AAP3ALA6"/>
<name>A0AAP3ALA6_MICLU</name>
<comment type="caution">
    <text evidence="1">The sequence shown here is derived from an EMBL/GenBank/DDBJ whole genome shotgun (WGS) entry which is preliminary data.</text>
</comment>
<accession>A0AAP3ALA6</accession>
<evidence type="ECO:0000313" key="2">
    <source>
        <dbReference type="Proteomes" id="UP001205867"/>
    </source>
</evidence>